<reference evidence="2" key="1">
    <citation type="submission" date="2018-01" db="EMBL/GenBank/DDBJ databases">
        <title>An insight into the sialome of Amazonian anophelines.</title>
        <authorList>
            <person name="Ribeiro J.M."/>
            <person name="Scarpassa V."/>
            <person name="Calvo E."/>
        </authorList>
    </citation>
    <scope>NUCLEOTIDE SEQUENCE</scope>
    <source>
        <tissue evidence="2">Salivary glands</tissue>
    </source>
</reference>
<protein>
    <submittedName>
        <fullName evidence="2">Putative secreted protein</fullName>
    </submittedName>
</protein>
<dbReference type="AlphaFoldDB" id="A0A2M4C894"/>
<sequence length="104" mass="10908">MERTTAQALTLTLLLLPQDSPCPSSSSSSTSLSPSSQSASWRPAPKPCDRSAPEPQLSGHASAAPSLRHHRRDGAWCSDCSRSSSPPGGSLAYNCFALRAETVP</sequence>
<feature type="compositionally biased region" description="Low complexity" evidence="1">
    <location>
        <begin position="17"/>
        <end position="40"/>
    </location>
</feature>
<name>A0A2M4C894_9DIPT</name>
<organism evidence="2">
    <name type="scientific">Anopheles marajoara</name>
    <dbReference type="NCBI Taxonomy" id="58244"/>
    <lineage>
        <taxon>Eukaryota</taxon>
        <taxon>Metazoa</taxon>
        <taxon>Ecdysozoa</taxon>
        <taxon>Arthropoda</taxon>
        <taxon>Hexapoda</taxon>
        <taxon>Insecta</taxon>
        <taxon>Pterygota</taxon>
        <taxon>Neoptera</taxon>
        <taxon>Endopterygota</taxon>
        <taxon>Diptera</taxon>
        <taxon>Nematocera</taxon>
        <taxon>Culicoidea</taxon>
        <taxon>Culicidae</taxon>
        <taxon>Anophelinae</taxon>
        <taxon>Anopheles</taxon>
    </lineage>
</organism>
<dbReference type="EMBL" id="GGFJ01012421">
    <property type="protein sequence ID" value="MBW61562.1"/>
    <property type="molecule type" value="Transcribed_RNA"/>
</dbReference>
<evidence type="ECO:0000256" key="1">
    <source>
        <dbReference type="SAM" id="MobiDB-lite"/>
    </source>
</evidence>
<proteinExistence type="predicted"/>
<evidence type="ECO:0000313" key="2">
    <source>
        <dbReference type="EMBL" id="MBW61562.1"/>
    </source>
</evidence>
<accession>A0A2M4C894</accession>
<feature type="region of interest" description="Disordered" evidence="1">
    <location>
        <begin position="17"/>
        <end position="91"/>
    </location>
</feature>